<organism evidence="3 4">
    <name type="scientific">Cynara cardunculus var. scolymus</name>
    <name type="common">Globe artichoke</name>
    <name type="synonym">Cynara scolymus</name>
    <dbReference type="NCBI Taxonomy" id="59895"/>
    <lineage>
        <taxon>Eukaryota</taxon>
        <taxon>Viridiplantae</taxon>
        <taxon>Streptophyta</taxon>
        <taxon>Embryophyta</taxon>
        <taxon>Tracheophyta</taxon>
        <taxon>Spermatophyta</taxon>
        <taxon>Magnoliopsida</taxon>
        <taxon>eudicotyledons</taxon>
        <taxon>Gunneridae</taxon>
        <taxon>Pentapetalae</taxon>
        <taxon>asterids</taxon>
        <taxon>campanulids</taxon>
        <taxon>Asterales</taxon>
        <taxon>Asteraceae</taxon>
        <taxon>Carduoideae</taxon>
        <taxon>Cardueae</taxon>
        <taxon>Carduinae</taxon>
        <taxon>Cynara</taxon>
    </lineage>
</organism>
<gene>
    <name evidence="3" type="ORF">Ccrd_002583</name>
</gene>
<evidence type="ECO:0000256" key="2">
    <source>
        <dbReference type="SAM" id="MobiDB-lite"/>
    </source>
</evidence>
<dbReference type="AlphaFoldDB" id="A0A124SCZ5"/>
<evidence type="ECO:0000313" key="4">
    <source>
        <dbReference type="Proteomes" id="UP000243975"/>
    </source>
</evidence>
<evidence type="ECO:0000313" key="3">
    <source>
        <dbReference type="EMBL" id="KVH95350.1"/>
    </source>
</evidence>
<feature type="region of interest" description="Disordered" evidence="2">
    <location>
        <begin position="246"/>
        <end position="272"/>
    </location>
</feature>
<reference evidence="3 4" key="1">
    <citation type="journal article" date="2016" name="Sci. Rep.">
        <title>The genome sequence of the outbreeding globe artichoke constructed de novo incorporating a phase-aware low-pass sequencing strategy of F1 progeny.</title>
        <authorList>
            <person name="Scaglione D."/>
            <person name="Reyes-Chin-Wo S."/>
            <person name="Acquadro A."/>
            <person name="Froenicke L."/>
            <person name="Portis E."/>
            <person name="Beitel C."/>
            <person name="Tirone M."/>
            <person name="Mauro R."/>
            <person name="Lo Monaco A."/>
            <person name="Mauromicale G."/>
            <person name="Faccioli P."/>
            <person name="Cattivelli L."/>
            <person name="Rieseberg L."/>
            <person name="Michelmore R."/>
            <person name="Lanteri S."/>
        </authorList>
    </citation>
    <scope>NUCLEOTIDE SEQUENCE [LARGE SCALE GENOMIC DNA]</scope>
    <source>
        <strain evidence="3">2C</strain>
    </source>
</reference>
<proteinExistence type="predicted"/>
<keyword evidence="1" id="KW-0175">Coiled coil</keyword>
<dbReference type="Proteomes" id="UP000243975">
    <property type="component" value="Unassembled WGS sequence"/>
</dbReference>
<comment type="caution">
    <text evidence="3">The sequence shown here is derived from an EMBL/GenBank/DDBJ whole genome shotgun (WGS) entry which is preliminary data.</text>
</comment>
<dbReference type="OMA" id="HNEEWEL"/>
<accession>A0A124SCZ5</accession>
<sequence length="422" mass="49285">MGLKEDPTVECGSEMPFPTVKELFSQLRSSFFATEFQRVEKLLVEHEEHAKEKQRELKNKAESLEKEKDCLFLENLKLNDELKKKQKESDALRMENLEYIDQIKVLNSKVSKNPELEDELKKKRREIDEMKKLNAEYEKREAEFRVYKKHFLDLGDRVLNLEKTGKELVGSDGTPLMNLENKQQKNCDSENSKPPLFGEKGDYRKRTEPKFGEIIQIDDDDDDDDDQKCISTLKRKRSLNEIRKEYNDDNIDSHNQPVASLGPNSSSHSDDENVDEIYKSIIARKKRQKERWGVEMDMLQEFNKDDELCMNAVCALHRQIIQGKLTTLGDHKSRISQLSKLIDGDSHKKPKRTASELNRSDLDDCRRFAIGYPTQLFKIYQNKDDPFFPPSRISCKDRYQPLGFRNLFKDHSFSSRISGMTG</sequence>
<dbReference type="Gramene" id="KVH95350">
    <property type="protein sequence ID" value="KVH95350"/>
    <property type="gene ID" value="Ccrd_002583"/>
</dbReference>
<feature type="compositionally biased region" description="Basic and acidic residues" evidence="2">
    <location>
        <begin position="182"/>
        <end position="191"/>
    </location>
</feature>
<keyword evidence="4" id="KW-1185">Reference proteome</keyword>
<feature type="region of interest" description="Disordered" evidence="2">
    <location>
        <begin position="172"/>
        <end position="203"/>
    </location>
</feature>
<evidence type="ECO:0000256" key="1">
    <source>
        <dbReference type="SAM" id="Coils"/>
    </source>
</evidence>
<feature type="compositionally biased region" description="Polar residues" evidence="2">
    <location>
        <begin position="253"/>
        <end position="267"/>
    </location>
</feature>
<dbReference type="STRING" id="59895.A0A124SCZ5"/>
<protein>
    <submittedName>
        <fullName evidence="3">Uncharacterized protein</fullName>
    </submittedName>
</protein>
<dbReference type="PANTHER" id="PTHR34380">
    <property type="entry name" value="BNAA03G12380D PROTEIN"/>
    <property type="match status" value="1"/>
</dbReference>
<name>A0A124SCZ5_CYNCS</name>
<dbReference type="PANTHER" id="PTHR34380:SF1">
    <property type="entry name" value="OS01G0221300 PROTEIN"/>
    <property type="match status" value="1"/>
</dbReference>
<dbReference type="EMBL" id="LEKV01004392">
    <property type="protein sequence ID" value="KVH95350.1"/>
    <property type="molecule type" value="Genomic_DNA"/>
</dbReference>
<feature type="coiled-coil region" evidence="1">
    <location>
        <begin position="36"/>
        <end position="150"/>
    </location>
</feature>